<feature type="coiled-coil region" evidence="2">
    <location>
        <begin position="314"/>
        <end position="364"/>
    </location>
</feature>
<accession>A0A8B9Q673</accession>
<dbReference type="InterPro" id="IPR032755">
    <property type="entry name" value="TSNAXIP1_N"/>
</dbReference>
<name>A0A8B9Q673_APTOW</name>
<reference evidence="5" key="2">
    <citation type="submission" date="2025-09" db="UniProtKB">
        <authorList>
            <consortium name="Ensembl"/>
        </authorList>
    </citation>
    <scope>IDENTIFICATION</scope>
</reference>
<feature type="domain" description="Translin-associated factor X-interacting protein 1 N-terminal" evidence="4">
    <location>
        <begin position="135"/>
        <end position="246"/>
    </location>
</feature>
<evidence type="ECO:0000256" key="1">
    <source>
        <dbReference type="ARBA" id="ARBA00023054"/>
    </source>
</evidence>
<evidence type="ECO:0000313" key="6">
    <source>
        <dbReference type="Proteomes" id="UP000694424"/>
    </source>
</evidence>
<keyword evidence="1 2" id="KW-0175">Coiled coil</keyword>
<keyword evidence="6" id="KW-1185">Reference proteome</keyword>
<evidence type="ECO:0000256" key="3">
    <source>
        <dbReference type="SAM" id="MobiDB-lite"/>
    </source>
</evidence>
<feature type="region of interest" description="Disordered" evidence="3">
    <location>
        <begin position="52"/>
        <end position="76"/>
    </location>
</feature>
<evidence type="ECO:0000259" key="4">
    <source>
        <dbReference type="Pfam" id="PF15739"/>
    </source>
</evidence>
<protein>
    <recommendedName>
        <fullName evidence="4">Translin-associated factor X-interacting protein 1 N-terminal domain-containing protein</fullName>
    </recommendedName>
</protein>
<feature type="coiled-coil region" evidence="2">
    <location>
        <begin position="228"/>
        <end position="262"/>
    </location>
</feature>
<organism evidence="5 6">
    <name type="scientific">Apteryx owenii</name>
    <name type="common">Little spotted kiwi</name>
    <dbReference type="NCBI Taxonomy" id="8824"/>
    <lineage>
        <taxon>Eukaryota</taxon>
        <taxon>Metazoa</taxon>
        <taxon>Chordata</taxon>
        <taxon>Craniata</taxon>
        <taxon>Vertebrata</taxon>
        <taxon>Euteleostomi</taxon>
        <taxon>Archelosauria</taxon>
        <taxon>Archosauria</taxon>
        <taxon>Dinosauria</taxon>
        <taxon>Saurischia</taxon>
        <taxon>Theropoda</taxon>
        <taxon>Coelurosauria</taxon>
        <taxon>Aves</taxon>
        <taxon>Palaeognathae</taxon>
        <taxon>Apterygiformes</taxon>
        <taxon>Apterygidae</taxon>
        <taxon>Apteryx</taxon>
    </lineage>
</organism>
<dbReference type="Pfam" id="PF15739">
    <property type="entry name" value="TSNAXIP1_N"/>
    <property type="match status" value="1"/>
</dbReference>
<evidence type="ECO:0000256" key="2">
    <source>
        <dbReference type="SAM" id="Coils"/>
    </source>
</evidence>
<dbReference type="Proteomes" id="UP000694424">
    <property type="component" value="Unplaced"/>
</dbReference>
<dbReference type="GO" id="GO:0005737">
    <property type="term" value="C:cytoplasm"/>
    <property type="evidence" value="ECO:0007669"/>
    <property type="project" value="TreeGrafter"/>
</dbReference>
<feature type="region of interest" description="Disordered" evidence="3">
    <location>
        <begin position="721"/>
        <end position="741"/>
    </location>
</feature>
<dbReference type="PANTHER" id="PTHR16306">
    <property type="entry name" value="TRANSLIN-ASSOCIATED FACTOR X-INTERACTING PROTEIN 1"/>
    <property type="match status" value="1"/>
</dbReference>
<dbReference type="AlphaFoldDB" id="A0A8B9Q673"/>
<dbReference type="Ensembl" id="ENSAOWT00000024932.1">
    <property type="protein sequence ID" value="ENSAOWP00000022012.1"/>
    <property type="gene ID" value="ENSAOWG00000014861.1"/>
</dbReference>
<evidence type="ECO:0000313" key="5">
    <source>
        <dbReference type="Ensembl" id="ENSAOWP00000022012.1"/>
    </source>
</evidence>
<dbReference type="PANTHER" id="PTHR16306:SF0">
    <property type="entry name" value="TRANSLIN-ASSOCIATED FACTOR X-INTERACTING PROTEIN 1"/>
    <property type="match status" value="1"/>
</dbReference>
<sequence length="741" mass="84672">MAASCWTRPLRRALFSLGSGPGRAGTAAARGRTSASGVAEAAMAARGGVLRGPGASPWRRRVNSAPGASYGGPPRSAGRPFQLSARGRWSTWPAFASGQTVLQNHKPCCVPKERKSVNKQALLTIPKPRYLEQLESYLRKELQSLDLTKKNSQELKLQPYREIFEFFIDNFKTYKPLLSAIKNEYEVTLAHQKEMIHALEPLKAMDTTVSEEYTQQILALQEKERAEINMLKQEKQHLLKFIDNMKEEKNSLEIQVEHLQKSLAEEYIRYLNEYHARKLLLANMNEMHNEQLGLTLHQVQDVKSEDVVKLTLALKIAQQDLTKAQVELNRMIADYGDVVPRRDFESLEKKYSDLLQEMKTQQKDFDQLHMEYDMLLEIHRETAEERNNVFIELQEVQRSCTPRPNWAKCSEVIPGGADRWSSLVEGKTSDQLVDMLLEEIGTGVLKERDVFLGWGKGDNVPVYLRYEGEVRNKKLSKKDVVTILKDVWREKIALEQQTGKRSSLPEFFLSYLQKKYGDAAAMEWSYTLYENMRLYQSNHVMSSFYDILTGKVGEEQYHGQNQLISNLQKELAACDSSNTGSLTSEQFSMALREVFPLKKNDSIQELVDASRYKLDSAEDLISYRSLFNEDEEGNAEPFITMIRNQYESEKHEYLRELKSKLGDLIEVNADDLRTAFCAVDPDIDDQTLDIYIGLAYQVGKEQTDQDVLPVETALERLLAGDVRRVGPSPKEESKTDCEEGE</sequence>
<reference evidence="5" key="1">
    <citation type="submission" date="2025-08" db="UniProtKB">
        <authorList>
            <consortium name="Ensembl"/>
        </authorList>
    </citation>
    <scope>IDENTIFICATION</scope>
</reference>
<proteinExistence type="predicted"/>